<evidence type="ECO:0000313" key="2">
    <source>
        <dbReference type="EMBL" id="TJZ85098.1"/>
    </source>
</evidence>
<protein>
    <submittedName>
        <fullName evidence="2">Uncharacterized protein</fullName>
    </submittedName>
</protein>
<gene>
    <name evidence="2" type="ORF">FA740_07065</name>
</gene>
<dbReference type="RefSeq" id="WP_136856072.1">
    <property type="nucleotide sequence ID" value="NZ_SUNH01000009.1"/>
</dbReference>
<comment type="caution">
    <text evidence="2">The sequence shown here is derived from an EMBL/GenBank/DDBJ whole genome shotgun (WGS) entry which is preliminary data.</text>
</comment>
<keyword evidence="3" id="KW-1185">Reference proteome</keyword>
<dbReference type="OrthoDB" id="7877035at2"/>
<sequence length="81" mass="9238">MGRNDQKPENTKAQHEQPLAKRIAALQERARPRGSEQTLTSAELKAFMDDQWGEGEDEDRLPKSPIRSPAYNFGRLEPFEA</sequence>
<feature type="region of interest" description="Disordered" evidence="1">
    <location>
        <begin position="28"/>
        <end position="81"/>
    </location>
</feature>
<proteinExistence type="predicted"/>
<dbReference type="Proteomes" id="UP000306223">
    <property type="component" value="Unassembled WGS sequence"/>
</dbReference>
<evidence type="ECO:0000256" key="1">
    <source>
        <dbReference type="SAM" id="MobiDB-lite"/>
    </source>
</evidence>
<dbReference type="EMBL" id="SUNH01000009">
    <property type="protein sequence ID" value="TJZ85098.1"/>
    <property type="molecule type" value="Genomic_DNA"/>
</dbReference>
<organism evidence="2 3">
    <name type="scientific">Paracoccus hibiscisoli</name>
    <dbReference type="NCBI Taxonomy" id="2023261"/>
    <lineage>
        <taxon>Bacteria</taxon>
        <taxon>Pseudomonadati</taxon>
        <taxon>Pseudomonadota</taxon>
        <taxon>Alphaproteobacteria</taxon>
        <taxon>Rhodobacterales</taxon>
        <taxon>Paracoccaceae</taxon>
        <taxon>Paracoccus</taxon>
    </lineage>
</organism>
<name>A0A4V5MTQ0_9RHOB</name>
<dbReference type="AlphaFoldDB" id="A0A4V5MTQ0"/>
<evidence type="ECO:0000313" key="3">
    <source>
        <dbReference type="Proteomes" id="UP000306223"/>
    </source>
</evidence>
<reference evidence="2 3" key="1">
    <citation type="submission" date="2019-04" db="EMBL/GenBank/DDBJ databases">
        <authorList>
            <person name="Li J."/>
        </authorList>
    </citation>
    <scope>NUCLEOTIDE SEQUENCE [LARGE SCALE GENOMIC DNA]</scope>
    <source>
        <strain evidence="2 3">CCTCC AB2016182</strain>
    </source>
</reference>
<accession>A0A4V5MTQ0</accession>